<dbReference type="EMBL" id="CP036290">
    <property type="protein sequence ID" value="QDU82959.1"/>
    <property type="molecule type" value="Genomic_DNA"/>
</dbReference>
<accession>A0A518CUQ7</accession>
<name>A0A518CUQ7_9BACT</name>
<dbReference type="Proteomes" id="UP000319342">
    <property type="component" value="Chromosome"/>
</dbReference>
<protein>
    <submittedName>
        <fullName evidence="1">Uncharacterized protein</fullName>
    </submittedName>
</protein>
<sequence>MKIIDIDDEDSEFKPRCPFCKEPLDEVYRISDDKGIMRAKLGYCFCCPHCQSVLGFADFAG</sequence>
<evidence type="ECO:0000313" key="2">
    <source>
        <dbReference type="Proteomes" id="UP000319342"/>
    </source>
</evidence>
<gene>
    <name evidence="1" type="ORF">Pla163_00540</name>
</gene>
<organism evidence="1 2">
    <name type="scientific">Rohdeia mirabilis</name>
    <dbReference type="NCBI Taxonomy" id="2528008"/>
    <lineage>
        <taxon>Bacteria</taxon>
        <taxon>Pseudomonadati</taxon>
        <taxon>Planctomycetota</taxon>
        <taxon>Planctomycetia</taxon>
        <taxon>Planctomycetia incertae sedis</taxon>
        <taxon>Rohdeia</taxon>
    </lineage>
</organism>
<proteinExistence type="predicted"/>
<evidence type="ECO:0000313" key="1">
    <source>
        <dbReference type="EMBL" id="QDU82959.1"/>
    </source>
</evidence>
<keyword evidence="2" id="KW-1185">Reference proteome</keyword>
<dbReference type="AlphaFoldDB" id="A0A518CUQ7"/>
<dbReference type="RefSeq" id="WP_145181797.1">
    <property type="nucleotide sequence ID" value="NZ_CP036290.1"/>
</dbReference>
<reference evidence="1 2" key="1">
    <citation type="submission" date="2019-02" db="EMBL/GenBank/DDBJ databases">
        <title>Deep-cultivation of Planctomycetes and their phenomic and genomic characterization uncovers novel biology.</title>
        <authorList>
            <person name="Wiegand S."/>
            <person name="Jogler M."/>
            <person name="Boedeker C."/>
            <person name="Pinto D."/>
            <person name="Vollmers J."/>
            <person name="Rivas-Marin E."/>
            <person name="Kohn T."/>
            <person name="Peeters S.H."/>
            <person name="Heuer A."/>
            <person name="Rast P."/>
            <person name="Oberbeckmann S."/>
            <person name="Bunk B."/>
            <person name="Jeske O."/>
            <person name="Meyerdierks A."/>
            <person name="Storesund J.E."/>
            <person name="Kallscheuer N."/>
            <person name="Luecker S."/>
            <person name="Lage O.M."/>
            <person name="Pohl T."/>
            <person name="Merkel B.J."/>
            <person name="Hornburger P."/>
            <person name="Mueller R.-W."/>
            <person name="Bruemmer F."/>
            <person name="Labrenz M."/>
            <person name="Spormann A.M."/>
            <person name="Op den Camp H."/>
            <person name="Overmann J."/>
            <person name="Amann R."/>
            <person name="Jetten M.S.M."/>
            <person name="Mascher T."/>
            <person name="Medema M.H."/>
            <person name="Devos D.P."/>
            <person name="Kaster A.-K."/>
            <person name="Ovreas L."/>
            <person name="Rohde M."/>
            <person name="Galperin M.Y."/>
            <person name="Jogler C."/>
        </authorList>
    </citation>
    <scope>NUCLEOTIDE SEQUENCE [LARGE SCALE GENOMIC DNA]</scope>
    <source>
        <strain evidence="1 2">Pla163</strain>
    </source>
</reference>